<feature type="signal peptide" evidence="1">
    <location>
        <begin position="1"/>
        <end position="24"/>
    </location>
</feature>
<dbReference type="InterPro" id="IPR038314">
    <property type="entry name" value="T6SS_sf"/>
</dbReference>
<comment type="caution">
    <text evidence="2">The sequence shown here is derived from an EMBL/GenBank/DDBJ whole genome shotgun (WGS) entry which is preliminary data.</text>
</comment>
<sequence length="160" mass="19295">MRNILFKIKYILALFILSSCSVSKELKEERKSWNFNNWENEYKNRAFCLCVLKGFEDKKIENIFWEKDHSFYNPLGIAIFDKSLNPIIDNEVKKIRYDSINSVNQYPEDLKGIYQKRQVFNHCIKFYNSKELDSLSKKERVNWNKIPNILDEIHKEIPTY</sequence>
<reference evidence="2 3" key="1">
    <citation type="submission" date="2024-01" db="EMBL/GenBank/DDBJ databases">
        <title>Chryseobacterium sp. T9W2-O.</title>
        <authorList>
            <person name="Maltman C."/>
        </authorList>
    </citation>
    <scope>NUCLEOTIDE SEQUENCE [LARGE SCALE GENOMIC DNA]</scope>
    <source>
        <strain evidence="2 3">T9W2-O</strain>
    </source>
</reference>
<dbReference type="Proteomes" id="UP001348397">
    <property type="component" value="Unassembled WGS sequence"/>
</dbReference>
<keyword evidence="1" id="KW-0732">Signal</keyword>
<gene>
    <name evidence="2" type="ORF">SOP96_06445</name>
</gene>
<dbReference type="PROSITE" id="PS51257">
    <property type="entry name" value="PROKAR_LIPOPROTEIN"/>
    <property type="match status" value="1"/>
</dbReference>
<accession>A0ABU6HTC9</accession>
<dbReference type="EMBL" id="JAYLAA010000022">
    <property type="protein sequence ID" value="MEC3875350.1"/>
    <property type="molecule type" value="Genomic_DNA"/>
</dbReference>
<protein>
    <recommendedName>
        <fullName evidence="4">Lipoprotein</fullName>
    </recommendedName>
</protein>
<name>A0ABU6HTC9_9FLAO</name>
<evidence type="ECO:0008006" key="4">
    <source>
        <dbReference type="Google" id="ProtNLM"/>
    </source>
</evidence>
<evidence type="ECO:0000256" key="1">
    <source>
        <dbReference type="SAM" id="SignalP"/>
    </source>
</evidence>
<feature type="chain" id="PRO_5046590972" description="Lipoprotein" evidence="1">
    <location>
        <begin position="25"/>
        <end position="160"/>
    </location>
</feature>
<evidence type="ECO:0000313" key="2">
    <source>
        <dbReference type="EMBL" id="MEC3875350.1"/>
    </source>
</evidence>
<proteinExistence type="predicted"/>
<dbReference type="Gene3D" id="1.20.120.1620">
    <property type="match status" value="1"/>
</dbReference>
<evidence type="ECO:0000313" key="3">
    <source>
        <dbReference type="Proteomes" id="UP001348397"/>
    </source>
</evidence>
<keyword evidence="3" id="KW-1185">Reference proteome</keyword>
<dbReference type="RefSeq" id="WP_326320177.1">
    <property type="nucleotide sequence ID" value="NZ_JAYLAA010000022.1"/>
</dbReference>
<organism evidence="2 3">
    <name type="scientific">Chryseobacterium salviniae</name>
    <dbReference type="NCBI Taxonomy" id="3101750"/>
    <lineage>
        <taxon>Bacteria</taxon>
        <taxon>Pseudomonadati</taxon>
        <taxon>Bacteroidota</taxon>
        <taxon>Flavobacteriia</taxon>
        <taxon>Flavobacteriales</taxon>
        <taxon>Weeksellaceae</taxon>
        <taxon>Chryseobacterium group</taxon>
        <taxon>Chryseobacterium</taxon>
    </lineage>
</organism>